<dbReference type="InterPro" id="IPR050631">
    <property type="entry name" value="PheA/TfdB_FAD_monoxygenase"/>
</dbReference>
<comment type="caution">
    <text evidence="3">The sequence shown here is derived from an EMBL/GenBank/DDBJ whole genome shotgun (WGS) entry which is preliminary data.</text>
</comment>
<dbReference type="Proteomes" id="UP001564626">
    <property type="component" value="Unassembled WGS sequence"/>
</dbReference>
<keyword evidence="4" id="KW-1185">Reference proteome</keyword>
<dbReference type="Gene3D" id="3.50.50.60">
    <property type="entry name" value="FAD/NAD(P)-binding domain"/>
    <property type="match status" value="1"/>
</dbReference>
<dbReference type="Pfam" id="PF01494">
    <property type="entry name" value="FAD_binding_3"/>
    <property type="match status" value="1"/>
</dbReference>
<evidence type="ECO:0000259" key="2">
    <source>
        <dbReference type="Pfam" id="PF01494"/>
    </source>
</evidence>
<dbReference type="PRINTS" id="PR00420">
    <property type="entry name" value="RNGMNOXGNASE"/>
</dbReference>
<gene>
    <name evidence="3" type="ORF">AB8O55_16065</name>
</gene>
<sequence>MTSSSQAQRCDVAIVGYGPVGQVLAALLAQRGHQVVVVERWPSPYPMPRAVSFDGESARILASAGVGAAIGEHGECSRDYTWTNGAGSVLLHVDVPERGYSGWPDSTSMYQPGIEAALAERGAALPGLRVLRGYQAVELTDGPDSAELVVEGSGGERLGISADRVVGCDGANSFVRAATGITSTDLGFSNDWLTCDVVPKDGREFTPNNLQVCDPRRPATVVSAGPGHRRWEFMRLPDESVEELHQAAAVWDLLEPYGITPRNSELERYALYTFEARCADVWRSGRALLAGDAAHLMPPFAGQGMCSGFRDAANLAWKLDLVLSGFAGEELLETYQEERRAHVQHALRMSVDLGKVICQTDVAAARDRDEVMVAARERGTSGVRPRSSVQRLTAGLLPAAGGPRAGELVPQADVARGGRTGLFDDLVGGGFVLLVADDAVLGGGVPPFLRELGTAVVRLLPAGTPAERAGGDAVVDVDDVYLPYLAETGSGAILVRPDFYAFGAVDDAAGLAAASEELQSRLAPPIGAGSGGPNGWRGAP</sequence>
<feature type="domain" description="FAD-binding" evidence="2">
    <location>
        <begin position="9"/>
        <end position="349"/>
    </location>
</feature>
<dbReference type="Gene3D" id="3.30.70.2450">
    <property type="match status" value="1"/>
</dbReference>
<keyword evidence="1" id="KW-0560">Oxidoreductase</keyword>
<evidence type="ECO:0000256" key="1">
    <source>
        <dbReference type="ARBA" id="ARBA00023002"/>
    </source>
</evidence>
<dbReference type="InterPro" id="IPR002938">
    <property type="entry name" value="FAD-bd"/>
</dbReference>
<evidence type="ECO:0000313" key="4">
    <source>
        <dbReference type="Proteomes" id="UP001564626"/>
    </source>
</evidence>
<organism evidence="3 4">
    <name type="scientific">Saccharopolyspora cebuensis</name>
    <dbReference type="NCBI Taxonomy" id="418759"/>
    <lineage>
        <taxon>Bacteria</taxon>
        <taxon>Bacillati</taxon>
        <taxon>Actinomycetota</taxon>
        <taxon>Actinomycetes</taxon>
        <taxon>Pseudonocardiales</taxon>
        <taxon>Pseudonocardiaceae</taxon>
        <taxon>Saccharopolyspora</taxon>
    </lineage>
</organism>
<dbReference type="InterPro" id="IPR036188">
    <property type="entry name" value="FAD/NAD-bd_sf"/>
</dbReference>
<protein>
    <submittedName>
        <fullName evidence="3">Bifunctional 3-(3-hydroxy-phenyl)propionate/3-hydroxycinnamic acid hydroxylase</fullName>
    </submittedName>
</protein>
<dbReference type="RefSeq" id="WP_345363762.1">
    <property type="nucleotide sequence ID" value="NZ_BAABII010000010.1"/>
</dbReference>
<dbReference type="NCBIfam" id="NF004829">
    <property type="entry name" value="PRK06183.1-3"/>
    <property type="match status" value="1"/>
</dbReference>
<proteinExistence type="predicted"/>
<dbReference type="EMBL" id="JBGEHV010000028">
    <property type="protein sequence ID" value="MEY8040925.1"/>
    <property type="molecule type" value="Genomic_DNA"/>
</dbReference>
<dbReference type="SUPFAM" id="SSF51905">
    <property type="entry name" value="FAD/NAD(P)-binding domain"/>
    <property type="match status" value="1"/>
</dbReference>
<reference evidence="3 4" key="1">
    <citation type="submission" date="2024-08" db="EMBL/GenBank/DDBJ databases">
        <title>Genome mining of Saccharopolyspora cebuensis PGLac3 from Nigerian medicinal plant.</title>
        <authorList>
            <person name="Ezeobiora C.E."/>
            <person name="Igbokwe N.H."/>
            <person name="Amin D.H."/>
            <person name="Mendie U.E."/>
        </authorList>
    </citation>
    <scope>NUCLEOTIDE SEQUENCE [LARGE SCALE GENOMIC DNA]</scope>
    <source>
        <strain evidence="3 4">PGLac3</strain>
    </source>
</reference>
<evidence type="ECO:0000313" key="3">
    <source>
        <dbReference type="EMBL" id="MEY8040925.1"/>
    </source>
</evidence>
<dbReference type="PANTHER" id="PTHR43476:SF3">
    <property type="entry name" value="FAD-BINDING MONOOXYGENASE"/>
    <property type="match status" value="1"/>
</dbReference>
<dbReference type="PANTHER" id="PTHR43476">
    <property type="entry name" value="3-(3-HYDROXY-PHENYL)PROPIONATE/3-HYDROXYCINNAMIC ACID HYDROXYLASE"/>
    <property type="match status" value="1"/>
</dbReference>
<name>A0ABV4CIK3_9PSEU</name>
<accession>A0ABV4CIK3</accession>